<reference evidence="1" key="1">
    <citation type="submission" date="2018-05" db="EMBL/GenBank/DDBJ databases">
        <authorList>
            <person name="Lanie J.A."/>
            <person name="Ng W.-L."/>
            <person name="Kazmierczak K.M."/>
            <person name="Andrzejewski T.M."/>
            <person name="Davidsen T.M."/>
            <person name="Wayne K.J."/>
            <person name="Tettelin H."/>
            <person name="Glass J.I."/>
            <person name="Rusch D."/>
            <person name="Podicherti R."/>
            <person name="Tsui H.-C.T."/>
            <person name="Winkler M.E."/>
        </authorList>
    </citation>
    <scope>NUCLEOTIDE SEQUENCE</scope>
</reference>
<feature type="non-terminal residue" evidence="1">
    <location>
        <position position="1"/>
    </location>
</feature>
<gene>
    <name evidence="1" type="ORF">METZ01_LOCUS267594</name>
</gene>
<dbReference type="EMBL" id="UINC01075996">
    <property type="protein sequence ID" value="SVC14740.1"/>
    <property type="molecule type" value="Genomic_DNA"/>
</dbReference>
<organism evidence="1">
    <name type="scientific">marine metagenome</name>
    <dbReference type="NCBI Taxonomy" id="408172"/>
    <lineage>
        <taxon>unclassified sequences</taxon>
        <taxon>metagenomes</taxon>
        <taxon>ecological metagenomes</taxon>
    </lineage>
</organism>
<protein>
    <submittedName>
        <fullName evidence="1">Uncharacterized protein</fullName>
    </submittedName>
</protein>
<feature type="non-terminal residue" evidence="1">
    <location>
        <position position="86"/>
    </location>
</feature>
<dbReference type="AlphaFoldDB" id="A0A382JRK5"/>
<evidence type="ECO:0000313" key="1">
    <source>
        <dbReference type="EMBL" id="SVC14740.1"/>
    </source>
</evidence>
<sequence length="86" mass="9384">VKGFLFFFLFALSGVESAAVVSEGNSDLFEKRLSSTAALRVGTFNQPIQVAVHFRPGGQELDRRQSDAQFKLRVETLESTGGCRGC</sequence>
<accession>A0A382JRK5</accession>
<name>A0A382JRK5_9ZZZZ</name>
<proteinExistence type="predicted"/>